<keyword evidence="8 10" id="KW-0675">Receptor</keyword>
<evidence type="ECO:0000256" key="3">
    <source>
        <dbReference type="ARBA" id="ARBA00022606"/>
    </source>
</evidence>
<evidence type="ECO:0000313" key="13">
    <source>
        <dbReference type="Proteomes" id="UP000053097"/>
    </source>
</evidence>
<dbReference type="GO" id="GO:0005549">
    <property type="term" value="F:odorant binding"/>
    <property type="evidence" value="ECO:0007669"/>
    <property type="project" value="InterPro"/>
</dbReference>
<dbReference type="GO" id="GO:0005886">
    <property type="term" value="C:plasma membrane"/>
    <property type="evidence" value="ECO:0007669"/>
    <property type="project" value="UniProtKB-SubCell"/>
</dbReference>
<evidence type="ECO:0000313" key="11">
    <source>
        <dbReference type="EMBL" id="EZA48257.1"/>
    </source>
</evidence>
<feature type="transmembrane region" description="Helical" evidence="10">
    <location>
        <begin position="65"/>
        <end position="84"/>
    </location>
</feature>
<name>A0A026VWX3_OOCBI</name>
<feature type="transmembrane region" description="Helical" evidence="10">
    <location>
        <begin position="35"/>
        <end position="59"/>
    </location>
</feature>
<feature type="transmembrane region" description="Helical" evidence="10">
    <location>
        <begin position="375"/>
        <end position="392"/>
    </location>
</feature>
<dbReference type="GO" id="GO:0007165">
    <property type="term" value="P:signal transduction"/>
    <property type="evidence" value="ECO:0007669"/>
    <property type="project" value="UniProtKB-KW"/>
</dbReference>
<feature type="transmembrane region" description="Helical" evidence="10">
    <location>
        <begin position="258"/>
        <end position="286"/>
    </location>
</feature>
<reference evidence="12 14" key="2">
    <citation type="journal article" date="2018" name="Genome Res.">
        <title>The genomic architecture and molecular evolution of ant odorant receptors.</title>
        <authorList>
            <person name="McKenzie S.K."/>
            <person name="Kronauer D.J.C."/>
        </authorList>
    </citation>
    <scope>NUCLEOTIDE SEQUENCE [LARGE SCALE GENOMIC DNA]</scope>
    <source>
        <strain evidence="12">Clonal line C1</strain>
    </source>
</reference>
<dbReference type="PANTHER" id="PTHR21137:SF35">
    <property type="entry name" value="ODORANT RECEPTOR 19A-RELATED"/>
    <property type="match status" value="1"/>
</dbReference>
<accession>A0A026VWX3</accession>
<keyword evidence="6 10" id="KW-1133">Transmembrane helix</keyword>
<organism evidence="11 13">
    <name type="scientific">Ooceraea biroi</name>
    <name type="common">Clonal raider ant</name>
    <name type="synonym">Cerapachys biroi</name>
    <dbReference type="NCBI Taxonomy" id="2015173"/>
    <lineage>
        <taxon>Eukaryota</taxon>
        <taxon>Metazoa</taxon>
        <taxon>Ecdysozoa</taxon>
        <taxon>Arthropoda</taxon>
        <taxon>Hexapoda</taxon>
        <taxon>Insecta</taxon>
        <taxon>Pterygota</taxon>
        <taxon>Neoptera</taxon>
        <taxon>Endopterygota</taxon>
        <taxon>Hymenoptera</taxon>
        <taxon>Apocrita</taxon>
        <taxon>Aculeata</taxon>
        <taxon>Formicoidea</taxon>
        <taxon>Formicidae</taxon>
        <taxon>Dorylinae</taxon>
        <taxon>Ooceraea</taxon>
    </lineage>
</organism>
<keyword evidence="3 10" id="KW-0716">Sensory transduction</keyword>
<protein>
    <recommendedName>
        <fullName evidence="10">Odorant receptor</fullName>
    </recommendedName>
</protein>
<dbReference type="Pfam" id="PF02949">
    <property type="entry name" value="7tm_6"/>
    <property type="match status" value="1"/>
</dbReference>
<evidence type="ECO:0000313" key="12">
    <source>
        <dbReference type="EMBL" id="RLU17322.1"/>
    </source>
</evidence>
<evidence type="ECO:0000256" key="1">
    <source>
        <dbReference type="ARBA" id="ARBA00004651"/>
    </source>
</evidence>
<comment type="similarity">
    <text evidence="10">Belongs to the insect chemoreceptor superfamily. Heteromeric odorant receptor channel (TC 1.A.69) family.</text>
</comment>
<dbReference type="OrthoDB" id="7597826at2759"/>
<dbReference type="EMBL" id="KK107660">
    <property type="protein sequence ID" value="EZA48257.1"/>
    <property type="molecule type" value="Genomic_DNA"/>
</dbReference>
<evidence type="ECO:0000256" key="6">
    <source>
        <dbReference type="ARBA" id="ARBA00022989"/>
    </source>
</evidence>
<evidence type="ECO:0000256" key="9">
    <source>
        <dbReference type="ARBA" id="ARBA00023224"/>
    </source>
</evidence>
<dbReference type="PANTHER" id="PTHR21137">
    <property type="entry name" value="ODORANT RECEPTOR"/>
    <property type="match status" value="1"/>
</dbReference>
<dbReference type="GO" id="GO:0004984">
    <property type="term" value="F:olfactory receptor activity"/>
    <property type="evidence" value="ECO:0007669"/>
    <property type="project" value="InterPro"/>
</dbReference>
<dbReference type="InterPro" id="IPR004117">
    <property type="entry name" value="7tm6_olfct_rcpt"/>
</dbReference>
<dbReference type="Proteomes" id="UP000279307">
    <property type="component" value="Chromosome 10"/>
</dbReference>
<keyword evidence="4 10" id="KW-0812">Transmembrane</keyword>
<reference evidence="12" key="3">
    <citation type="submission" date="2018-07" db="EMBL/GenBank/DDBJ databases">
        <authorList>
            <person name="Mckenzie S.K."/>
            <person name="Kronauer D.J.C."/>
        </authorList>
    </citation>
    <scope>NUCLEOTIDE SEQUENCE</scope>
    <source>
        <strain evidence="12">Clonal line C1</strain>
    </source>
</reference>
<keyword evidence="9 10" id="KW-0807">Transducer</keyword>
<keyword evidence="5 10" id="KW-0552">Olfaction</keyword>
<comment type="subcellular location">
    <subcellularLocation>
        <location evidence="1 10">Cell membrane</location>
        <topology evidence="1 10">Multi-pass membrane protein</topology>
    </subcellularLocation>
</comment>
<evidence type="ECO:0000256" key="2">
    <source>
        <dbReference type="ARBA" id="ARBA00022475"/>
    </source>
</evidence>
<keyword evidence="7 10" id="KW-0472">Membrane</keyword>
<dbReference type="EMBL" id="QOIP01000010">
    <property type="protein sequence ID" value="RLU17322.1"/>
    <property type="molecule type" value="Genomic_DNA"/>
</dbReference>
<evidence type="ECO:0000256" key="7">
    <source>
        <dbReference type="ARBA" id="ARBA00023136"/>
    </source>
</evidence>
<evidence type="ECO:0000256" key="5">
    <source>
        <dbReference type="ARBA" id="ARBA00022725"/>
    </source>
</evidence>
<keyword evidence="13" id="KW-1185">Reference proteome</keyword>
<dbReference type="Proteomes" id="UP000053097">
    <property type="component" value="Unassembled WGS sequence"/>
</dbReference>
<reference evidence="11 13" key="1">
    <citation type="journal article" date="2014" name="Curr. Biol.">
        <title>The genome of the clonal raider ant Cerapachys biroi.</title>
        <authorList>
            <person name="Oxley P.R."/>
            <person name="Ji L."/>
            <person name="Fetter-Pruneda I."/>
            <person name="McKenzie S.K."/>
            <person name="Li C."/>
            <person name="Hu H."/>
            <person name="Zhang G."/>
            <person name="Kronauer D.J."/>
        </authorList>
    </citation>
    <scope>NUCLEOTIDE SEQUENCE [LARGE SCALE GENOMIC DNA]</scope>
</reference>
<dbReference type="AlphaFoldDB" id="A0A026VWX3"/>
<evidence type="ECO:0000256" key="4">
    <source>
        <dbReference type="ARBA" id="ARBA00022692"/>
    </source>
</evidence>
<feature type="transmembrane region" description="Helical" evidence="10">
    <location>
        <begin position="298"/>
        <end position="318"/>
    </location>
</feature>
<evidence type="ECO:0000256" key="8">
    <source>
        <dbReference type="ARBA" id="ARBA00023170"/>
    </source>
</evidence>
<feature type="transmembrane region" description="Helical" evidence="10">
    <location>
        <begin position="121"/>
        <end position="140"/>
    </location>
</feature>
<evidence type="ECO:0000256" key="10">
    <source>
        <dbReference type="RuleBase" id="RU351113"/>
    </source>
</evidence>
<proteinExistence type="inferred from homology"/>
<sequence length="393" mass="45315">MHEIEERYYQMNQNLLKLLGLWPYQQSYFTLIRKVLFLGILSGYVIAQLLSFLTMQFSVSLLLKILTYVGPTFFVIIKYCIFIIKADNVKLLLERIRDDWNLLKGKLEIDIIKKYASSVRLISMIAIIVCHFDILCYIILEHLPLLLDVILPLNKSRTLKSIAITEYFVTREKYIWVTLLHEIIAIYIRVITLCCTGITMMMYILHACALFKIASCRIENAIQENVLAIPNPVKEYLLQQRIAHAVLIHRRAIAYVELWISSFTVTLTILILIGICSLSVNLFHLFQVLTVSTDFVELYAVFVSVVAHFSYMFVINYGGEIMQNHGMQVFEATYNGLWYAAPPRTQKLILFVLQRAIVKVNLTCGHMFIASLEGFLTLTSSALSYFAVIYSTR</sequence>
<evidence type="ECO:0000313" key="14">
    <source>
        <dbReference type="Proteomes" id="UP000279307"/>
    </source>
</evidence>
<feature type="transmembrane region" description="Helical" evidence="10">
    <location>
        <begin position="184"/>
        <end position="205"/>
    </location>
</feature>
<keyword evidence="2" id="KW-1003">Cell membrane</keyword>
<gene>
    <name evidence="12" type="ORF">DMN91_009555</name>
    <name evidence="11" type="ORF">X777_14157</name>
</gene>